<dbReference type="Proteomes" id="UP000239649">
    <property type="component" value="Unassembled WGS sequence"/>
</dbReference>
<proteinExistence type="predicted"/>
<dbReference type="EMBL" id="LHPF02000023">
    <property type="protein sequence ID" value="PSC69889.1"/>
    <property type="molecule type" value="Genomic_DNA"/>
</dbReference>
<dbReference type="SUPFAM" id="SSF48371">
    <property type="entry name" value="ARM repeat"/>
    <property type="match status" value="1"/>
</dbReference>
<dbReference type="InterPro" id="IPR016024">
    <property type="entry name" value="ARM-type_fold"/>
</dbReference>
<dbReference type="AlphaFoldDB" id="A0A2P6V728"/>
<name>A0A2P6V728_9CHLO</name>
<protein>
    <submittedName>
        <fullName evidence="2">Uncharacterized protein</fullName>
    </submittedName>
</protein>
<dbReference type="OrthoDB" id="515397at2759"/>
<sequence>MQARRPQLTPSAAGRQRCRRRPVRLAAQALIAAAAAEQATTAVLQHVAGLCDANCLLHLTNLYNASITGIGIGLSTSALRQGAGLAAGDGRPGRGAGCSPAGALPGNVVVHVQDALERLEAVTRGGKGDAADGTLAAVGRVPPRQSSDSTLHPLPGGGRPSARSSFDSSASGASSEPSHSQRVSLDMSGSGCGGEGGSDSGSGTTDDAVPSAVPTAIPASDMGTGGRLQRRQSGSSLDLRRLEGTPSSPFGLAQPPFCSQAGPSPLGGPATRSLHLLPDSRPQRRSFGKHPSNLEHGSTAPPGAVDDVVELLLAAATQASAGAAAAAASAAGNATAAAAPIPGGAFAGAAAGGGFTAAARGAMPRRSVAPPHAGGQSTEPLLSSQVAMLAQQLLMQHQNQQPQPWHTSALATSVAAQLRRSLERQSWPPTQQPASGPCPPAARSLGPTAAELLLSRGASQVATPTASAALQALDPASQPRYSAPQPAEHAEQASPFSSIQGVYGCHLLPPADPADPSPEPSPNLSSRSSMDVLLDPNLPVAASQRVFNRHSLDTLSELLATAPAPLASPVTAPSRTLQAMCSMGAPGSSPLPGRRVAHPRVRHSMDNGGAAARLQAHHRNLSSVGSQRGGRVVDAAASYYGHINSSTVLHDLANSTVTVVAGAVPTASGPPARTTTSAHASSMVDPAAQPVTGTFETARVGTPEDSMLDPDLHDTFGAHPSYGLPTVRRHRQTSSSGSAAGVAGDSSASLTSSRSGGGAAATTSQIGGAVADGWRLPPGAPRRPPLPPGGASAAIASAAPSAAAALPPVLAAAAAAAAGATVGAAPSGGTQQQAAAAMAAQQQAAAQQAVAPHHPTVYHPHRSPVPTSAVEASPIGHALMLDPTTVPGQHSITVHDPQLAVPSLAFLKQRAITRQKLERIDSSAASRGGYIAEAKRVLAAAVHTATAQEAAVVESSCSGAIGPLLRYLRDNKHNDAALRSGLHTLSLLVSNSPNRGIIVSFHGQAMLCEAMRATQDLEVRENIVQLLWDLEAHTNEACFEPEDVLTLQAVLEATSNAHIASHILHILFHCLARPDSPDMSAEQMQLCAQRLVDEIAAHKHHLQDAAQYALGNLTAAVLGDARVPPEQCQQHVGRLLEELIRTNTPGQCQVVLTVLSCIAGNARVRSAMAHCQARRRLVDFSQRVPDPRLRARALSLIKILHKQETLETQAAHGPWYFGSDAAALTEAPLSTATLPAQ</sequence>
<feature type="compositionally biased region" description="Low complexity" evidence="1">
    <location>
        <begin position="161"/>
        <end position="180"/>
    </location>
</feature>
<evidence type="ECO:0000313" key="2">
    <source>
        <dbReference type="EMBL" id="PSC69889.1"/>
    </source>
</evidence>
<evidence type="ECO:0000256" key="1">
    <source>
        <dbReference type="SAM" id="MobiDB-lite"/>
    </source>
</evidence>
<reference evidence="2 3" key="1">
    <citation type="journal article" date="2018" name="Plant J.">
        <title>Genome sequences of Chlorella sorokiniana UTEX 1602 and Micractinium conductrix SAG 241.80: implications to maltose excretion by a green alga.</title>
        <authorList>
            <person name="Arriola M.B."/>
            <person name="Velmurugan N."/>
            <person name="Zhang Y."/>
            <person name="Plunkett M.H."/>
            <person name="Hondzo H."/>
            <person name="Barney B.M."/>
        </authorList>
    </citation>
    <scope>NUCLEOTIDE SEQUENCE [LARGE SCALE GENOMIC DNA]</scope>
    <source>
        <strain evidence="2 3">SAG 241.80</strain>
    </source>
</reference>
<feature type="compositionally biased region" description="Low complexity" evidence="1">
    <location>
        <begin position="734"/>
        <end position="769"/>
    </location>
</feature>
<dbReference type="Gene3D" id="1.25.10.10">
    <property type="entry name" value="Leucine-rich Repeat Variant"/>
    <property type="match status" value="1"/>
</dbReference>
<dbReference type="InterPro" id="IPR011989">
    <property type="entry name" value="ARM-like"/>
</dbReference>
<feature type="region of interest" description="Disordered" evidence="1">
    <location>
        <begin position="714"/>
        <end position="793"/>
    </location>
</feature>
<feature type="compositionally biased region" description="Gly residues" evidence="1">
    <location>
        <begin position="190"/>
        <end position="200"/>
    </location>
</feature>
<comment type="caution">
    <text evidence="2">The sequence shown here is derived from an EMBL/GenBank/DDBJ whole genome shotgun (WGS) entry which is preliminary data.</text>
</comment>
<organism evidence="2 3">
    <name type="scientific">Micractinium conductrix</name>
    <dbReference type="NCBI Taxonomy" id="554055"/>
    <lineage>
        <taxon>Eukaryota</taxon>
        <taxon>Viridiplantae</taxon>
        <taxon>Chlorophyta</taxon>
        <taxon>core chlorophytes</taxon>
        <taxon>Trebouxiophyceae</taxon>
        <taxon>Chlorellales</taxon>
        <taxon>Chlorellaceae</taxon>
        <taxon>Chlorella clade</taxon>
        <taxon>Micractinium</taxon>
    </lineage>
</organism>
<feature type="region of interest" description="Disordered" evidence="1">
    <location>
        <begin position="416"/>
        <end position="445"/>
    </location>
</feature>
<feature type="compositionally biased region" description="Pro residues" evidence="1">
    <location>
        <begin position="778"/>
        <end position="788"/>
    </location>
</feature>
<dbReference type="STRING" id="554055.A0A2P6V728"/>
<gene>
    <name evidence="2" type="ORF">C2E20_6622</name>
</gene>
<feature type="region of interest" description="Disordered" evidence="1">
    <location>
        <begin position="505"/>
        <end position="530"/>
    </location>
</feature>
<evidence type="ECO:0000313" key="3">
    <source>
        <dbReference type="Proteomes" id="UP000239649"/>
    </source>
</evidence>
<keyword evidence="3" id="KW-1185">Reference proteome</keyword>
<feature type="region of interest" description="Disordered" evidence="1">
    <location>
        <begin position="123"/>
        <end position="302"/>
    </location>
</feature>
<accession>A0A2P6V728</accession>
<feature type="compositionally biased region" description="Pro residues" evidence="1">
    <location>
        <begin position="510"/>
        <end position="521"/>
    </location>
</feature>